<name>A0AAE7JPA1_9BACT</name>
<proteinExistence type="predicted"/>
<dbReference type="Proteomes" id="UP000509722">
    <property type="component" value="Chromosome"/>
</dbReference>
<accession>A0AAE7JPA1</accession>
<dbReference type="RefSeq" id="WP_018712980.1">
    <property type="nucleotide sequence ID" value="NZ_CP053832.1"/>
</dbReference>
<dbReference type="GeneID" id="77175703"/>
<sequence>MYTYLIGYCDEVRPLTRVDKKSGETISTIDVTITFESRDQDGYLIKSTETISFDANLKPKFDAVKGKYVAIPYRFLNTRSGAYMFPDDSLDFQVFVKNPFISKEVTK</sequence>
<protein>
    <submittedName>
        <fullName evidence="1">Uncharacterized protein</fullName>
    </submittedName>
</protein>
<dbReference type="AlphaFoldDB" id="A0AAE7JPA1"/>
<evidence type="ECO:0000313" key="1">
    <source>
        <dbReference type="EMBL" id="QKF84293.1"/>
    </source>
</evidence>
<organism evidence="1 2">
    <name type="scientific">Campylobacter ureolyticus</name>
    <dbReference type="NCBI Taxonomy" id="827"/>
    <lineage>
        <taxon>Bacteria</taxon>
        <taxon>Pseudomonadati</taxon>
        <taxon>Campylobacterota</taxon>
        <taxon>Epsilonproteobacteria</taxon>
        <taxon>Campylobacterales</taxon>
        <taxon>Campylobacteraceae</taxon>
        <taxon>Campylobacter</taxon>
    </lineage>
</organism>
<reference evidence="1 2" key="1">
    <citation type="submission" date="2020-05" db="EMBL/GenBank/DDBJ databases">
        <title>Complete genome sequencing of Campylobacter and Arcobacter type strains.</title>
        <authorList>
            <person name="Miller W.G."/>
            <person name="Yee E."/>
        </authorList>
    </citation>
    <scope>NUCLEOTIDE SEQUENCE [LARGE SCALE GENOMIC DNA]</scope>
    <source>
        <strain evidence="1 2">LMG 6451</strain>
    </source>
</reference>
<evidence type="ECO:0000313" key="2">
    <source>
        <dbReference type="Proteomes" id="UP000509722"/>
    </source>
</evidence>
<gene>
    <name evidence="1" type="ORF">CURT_0802</name>
</gene>
<dbReference type="EMBL" id="CP053832">
    <property type="protein sequence ID" value="QKF84293.1"/>
    <property type="molecule type" value="Genomic_DNA"/>
</dbReference>